<reference evidence="2" key="1">
    <citation type="journal article" date="2019" name="Int. J. Syst. Evol. Microbiol.">
        <title>The Global Catalogue of Microorganisms (GCM) 10K type strain sequencing project: providing services to taxonomists for standard genome sequencing and annotation.</title>
        <authorList>
            <consortium name="The Broad Institute Genomics Platform"/>
            <consortium name="The Broad Institute Genome Sequencing Center for Infectious Disease"/>
            <person name="Wu L."/>
            <person name="Ma J."/>
        </authorList>
    </citation>
    <scope>NUCLEOTIDE SEQUENCE [LARGE SCALE GENOMIC DNA]</scope>
    <source>
        <strain evidence="2">JCM 17342</strain>
    </source>
</reference>
<dbReference type="EMBL" id="BAABAL010000004">
    <property type="protein sequence ID" value="GAA3989512.1"/>
    <property type="molecule type" value="Genomic_DNA"/>
</dbReference>
<name>A0ABP7QXH6_9PSEU</name>
<gene>
    <name evidence="1" type="ORF">GCM10022247_05160</name>
</gene>
<proteinExistence type="predicted"/>
<accession>A0ABP7QXH6</accession>
<sequence>MWFRAAPDFASFVAAVVELFALLENERADGSGNEPFPHYARQVTDLSAVNGAYEVRVLPPEHLPQNASDEMRNASALLQGAVLDVIGQQSSARFFMDVGLNGSTGGRLAANPKPVNSGFALDLGFEGSPSDLAPVRQVLDALQYSKDLVAVYYGSGHSLVDGRIWEERPRDFAFPNWSFEDFSDYHIEQEKPPFPDAQRIHAGIARNGDRSLFAWVVNRYQDGWLICDDGPGETADFIHIAGNGDLAFIQVKGAKSRAPARRVALGAFEVVVSQALKNLVYTDRDLLLKTLSSPCVALPACWNLGARTTSRSEFLEALQLGDARNRTDIVIVQPHMSQRTHQRLRGGGSIAVSDDLLRLRLLEDLLNSARSAVTEVASDLTVVGGLT</sequence>
<protein>
    <submittedName>
        <fullName evidence="1">Uncharacterized protein</fullName>
    </submittedName>
</protein>
<dbReference type="Proteomes" id="UP001501747">
    <property type="component" value="Unassembled WGS sequence"/>
</dbReference>
<comment type="caution">
    <text evidence="1">The sequence shown here is derived from an EMBL/GenBank/DDBJ whole genome shotgun (WGS) entry which is preliminary data.</text>
</comment>
<evidence type="ECO:0000313" key="2">
    <source>
        <dbReference type="Proteomes" id="UP001501747"/>
    </source>
</evidence>
<evidence type="ECO:0000313" key="1">
    <source>
        <dbReference type="EMBL" id="GAA3989512.1"/>
    </source>
</evidence>
<organism evidence="1 2">
    <name type="scientific">Allokutzneria multivorans</name>
    <dbReference type="NCBI Taxonomy" id="1142134"/>
    <lineage>
        <taxon>Bacteria</taxon>
        <taxon>Bacillati</taxon>
        <taxon>Actinomycetota</taxon>
        <taxon>Actinomycetes</taxon>
        <taxon>Pseudonocardiales</taxon>
        <taxon>Pseudonocardiaceae</taxon>
        <taxon>Allokutzneria</taxon>
    </lineage>
</organism>
<keyword evidence="2" id="KW-1185">Reference proteome</keyword>